<gene>
    <name evidence="1" type="ORF">J4P90_26075</name>
</gene>
<dbReference type="Proteomes" id="UP000677611">
    <property type="component" value="Unassembled WGS sequence"/>
</dbReference>
<keyword evidence="2" id="KW-1185">Reference proteome</keyword>
<name>A0ABS3P5W0_9BACI</name>
<sequence length="93" mass="10843">MSYFEFDKHEYYALVAAESIEKAIDIYLEIVGHEEEKEVRAIKPTEISFCAAFKHYRSVRAKEDGLKYFFPTEYMETFEVMKNTAIVLDGAIS</sequence>
<organism evidence="1 2">
    <name type="scientific">Bacillus arachidis</name>
    <dbReference type="NCBI Taxonomy" id="2819290"/>
    <lineage>
        <taxon>Bacteria</taxon>
        <taxon>Bacillati</taxon>
        <taxon>Bacillota</taxon>
        <taxon>Bacilli</taxon>
        <taxon>Bacillales</taxon>
        <taxon>Bacillaceae</taxon>
        <taxon>Bacillus</taxon>
    </lineage>
</organism>
<reference evidence="1 2" key="1">
    <citation type="submission" date="2021-03" db="EMBL/GenBank/DDBJ databases">
        <title>Identification of novel Bacillus strains.</title>
        <authorList>
            <person name="Xiao Z."/>
            <person name="Li Y."/>
            <person name="Shen J."/>
        </authorList>
    </citation>
    <scope>NUCLEOTIDE SEQUENCE [LARGE SCALE GENOMIC DNA]</scope>
    <source>
        <strain evidence="1 2">SY8</strain>
    </source>
</reference>
<evidence type="ECO:0000313" key="2">
    <source>
        <dbReference type="Proteomes" id="UP000677611"/>
    </source>
</evidence>
<comment type="caution">
    <text evidence="1">The sequence shown here is derived from an EMBL/GenBank/DDBJ whole genome shotgun (WGS) entry which is preliminary data.</text>
</comment>
<proteinExistence type="predicted"/>
<evidence type="ECO:0000313" key="1">
    <source>
        <dbReference type="EMBL" id="MBO1628584.1"/>
    </source>
</evidence>
<accession>A0ABS3P5W0</accession>
<dbReference type="EMBL" id="JAGDQJ010000065">
    <property type="protein sequence ID" value="MBO1628584.1"/>
    <property type="molecule type" value="Genomic_DNA"/>
</dbReference>
<dbReference type="RefSeq" id="WP_208019582.1">
    <property type="nucleotide sequence ID" value="NZ_JAGDQJ010000065.1"/>
</dbReference>
<protein>
    <submittedName>
        <fullName evidence="1">Uncharacterized protein</fullName>
    </submittedName>
</protein>